<keyword evidence="5" id="KW-1185">Reference proteome</keyword>
<dbReference type="PANTHER" id="PTHR20982">
    <property type="entry name" value="RIBOSOME RECYCLING FACTOR"/>
    <property type="match status" value="1"/>
</dbReference>
<dbReference type="Proteomes" id="UP000694402">
    <property type="component" value="Unassembled WGS sequence"/>
</dbReference>
<organism evidence="4 5">
    <name type="scientific">Oncorhynchus tshawytscha</name>
    <name type="common">Chinook salmon</name>
    <name type="synonym">Salmo tshawytscha</name>
    <dbReference type="NCBI Taxonomy" id="74940"/>
    <lineage>
        <taxon>Eukaryota</taxon>
        <taxon>Metazoa</taxon>
        <taxon>Chordata</taxon>
        <taxon>Craniata</taxon>
        <taxon>Vertebrata</taxon>
        <taxon>Euteleostomi</taxon>
        <taxon>Actinopterygii</taxon>
        <taxon>Neopterygii</taxon>
        <taxon>Teleostei</taxon>
        <taxon>Protacanthopterygii</taxon>
        <taxon>Salmoniformes</taxon>
        <taxon>Salmonidae</taxon>
        <taxon>Salmoninae</taxon>
        <taxon>Oncorhynchus</taxon>
    </lineage>
</organism>
<dbReference type="PANTHER" id="PTHR20982:SF3">
    <property type="entry name" value="MITOCHONDRIAL RIBOSOME RECYCLING FACTOR PSEUDO 1"/>
    <property type="match status" value="1"/>
</dbReference>
<dbReference type="GeneTree" id="ENSGT00990000210845"/>
<reference evidence="4" key="1">
    <citation type="submission" date="2025-08" db="UniProtKB">
        <authorList>
            <consortium name="Ensembl"/>
        </authorList>
    </citation>
    <scope>IDENTIFICATION</scope>
</reference>
<dbReference type="InterPro" id="IPR036191">
    <property type="entry name" value="RRF_sf"/>
</dbReference>
<dbReference type="GO" id="GO:0005739">
    <property type="term" value="C:mitochondrion"/>
    <property type="evidence" value="ECO:0007669"/>
    <property type="project" value="TreeGrafter"/>
</dbReference>
<dbReference type="GO" id="GO:0043023">
    <property type="term" value="F:ribosomal large subunit binding"/>
    <property type="evidence" value="ECO:0007669"/>
    <property type="project" value="TreeGrafter"/>
</dbReference>
<sequence>MALSQLGLLWLALCRCLVPLLRSSCQLAVSSRVPLLFPNTCHRDIAPTAATCVLLYATKMRKAKAAKGQAAKVNINSSLAEDIISLEEVSEEMAAVLTALKEDFSRNLSIKTSTGALDHIVMSMKPPQLIVVNMTGFPHTPGWAMAAATRALRESSMKLNPEVDGTIIRVLIPNEIDNKHK</sequence>
<evidence type="ECO:0000313" key="4">
    <source>
        <dbReference type="Ensembl" id="ENSOTSP00005037924.1"/>
    </source>
</evidence>
<dbReference type="Gene3D" id="3.30.1360.40">
    <property type="match status" value="1"/>
</dbReference>
<name>A0A8C8FSP7_ONCTS</name>
<proteinExistence type="predicted"/>
<evidence type="ECO:0000256" key="2">
    <source>
        <dbReference type="ARBA" id="ARBA00033107"/>
    </source>
</evidence>
<evidence type="ECO:0000313" key="5">
    <source>
        <dbReference type="Proteomes" id="UP000694402"/>
    </source>
</evidence>
<evidence type="ECO:0000256" key="1">
    <source>
        <dbReference type="ARBA" id="ARBA00020581"/>
    </source>
</evidence>
<feature type="signal peptide" evidence="3">
    <location>
        <begin position="1"/>
        <end position="16"/>
    </location>
</feature>
<evidence type="ECO:0000256" key="3">
    <source>
        <dbReference type="SAM" id="SignalP"/>
    </source>
</evidence>
<dbReference type="SUPFAM" id="SSF55194">
    <property type="entry name" value="Ribosome recycling factor, RRF"/>
    <property type="match status" value="1"/>
</dbReference>
<reference evidence="4" key="2">
    <citation type="submission" date="2025-09" db="UniProtKB">
        <authorList>
            <consortium name="Ensembl"/>
        </authorList>
    </citation>
    <scope>IDENTIFICATION</scope>
</reference>
<dbReference type="Ensembl" id="ENSOTST00005041252.2">
    <property type="protein sequence ID" value="ENSOTSP00005037924.1"/>
    <property type="gene ID" value="ENSOTSG00005017900.2"/>
</dbReference>
<dbReference type="GO" id="GO:0006412">
    <property type="term" value="P:translation"/>
    <property type="evidence" value="ECO:0007669"/>
    <property type="project" value="InterPro"/>
</dbReference>
<protein>
    <recommendedName>
        <fullName evidence="1">Ribosome-recycling factor, mitochondrial</fullName>
    </recommendedName>
    <alternativeName>
        <fullName evidence="2">Ribosome-releasing factor, mitochondrial</fullName>
    </alternativeName>
</protein>
<feature type="chain" id="PRO_5034822451" description="Ribosome-recycling factor, mitochondrial" evidence="3">
    <location>
        <begin position="17"/>
        <end position="181"/>
    </location>
</feature>
<accession>A0A8C8FSP7</accession>
<keyword evidence="3" id="KW-0732">Signal</keyword>
<gene>
    <name evidence="4" type="primary">MRRF</name>
</gene>
<dbReference type="AlphaFoldDB" id="A0A8C8FSP7"/>
<dbReference type="InterPro" id="IPR002661">
    <property type="entry name" value="Ribosome_recyc_fac"/>
</dbReference>